<evidence type="ECO:0000313" key="2">
    <source>
        <dbReference type="EMBL" id="KMM36792.1"/>
    </source>
</evidence>
<dbReference type="Proteomes" id="UP000035996">
    <property type="component" value="Unassembled WGS sequence"/>
</dbReference>
<feature type="transmembrane region" description="Helical" evidence="1">
    <location>
        <begin position="72"/>
        <end position="95"/>
    </location>
</feature>
<comment type="caution">
    <text evidence="2">The sequence shown here is derived from an EMBL/GenBank/DDBJ whole genome shotgun (WGS) entry which is preliminary data.</text>
</comment>
<evidence type="ECO:0000313" key="3">
    <source>
        <dbReference type="Proteomes" id="UP000035996"/>
    </source>
</evidence>
<keyword evidence="1" id="KW-1133">Transmembrane helix</keyword>
<name>A0A0J6FR39_9BACL</name>
<organism evidence="2 3">
    <name type="scientific">Guptibacillus hwajinpoensis</name>
    <dbReference type="NCBI Taxonomy" id="208199"/>
    <lineage>
        <taxon>Bacteria</taxon>
        <taxon>Bacillati</taxon>
        <taxon>Bacillota</taxon>
        <taxon>Bacilli</taxon>
        <taxon>Bacillales</taxon>
        <taxon>Guptibacillaceae</taxon>
        <taxon>Guptibacillus</taxon>
    </lineage>
</organism>
<dbReference type="OrthoDB" id="9924185at2"/>
<evidence type="ECO:0008006" key="4">
    <source>
        <dbReference type="Google" id="ProtNLM"/>
    </source>
</evidence>
<keyword evidence="1" id="KW-0472">Membrane</keyword>
<keyword evidence="1" id="KW-0812">Transmembrane</keyword>
<dbReference type="RefSeq" id="WP_048311503.1">
    <property type="nucleotide sequence ID" value="NZ_CP119526.1"/>
</dbReference>
<gene>
    <name evidence="2" type="ORF">AB986_12755</name>
</gene>
<proteinExistence type="predicted"/>
<dbReference type="EMBL" id="LELK01000004">
    <property type="protein sequence ID" value="KMM36792.1"/>
    <property type="molecule type" value="Genomic_DNA"/>
</dbReference>
<accession>A0A0J6FR39</accession>
<feature type="transmembrane region" description="Helical" evidence="1">
    <location>
        <begin position="15"/>
        <end position="33"/>
    </location>
</feature>
<protein>
    <recommendedName>
        <fullName evidence="4">DUF3953 domain-containing protein</fullName>
    </recommendedName>
</protein>
<feature type="transmembrane region" description="Helical" evidence="1">
    <location>
        <begin position="39"/>
        <end position="60"/>
    </location>
</feature>
<keyword evidence="3" id="KW-1185">Reference proteome</keyword>
<sequence>MKMDKDNLKKRRSKIVMGIIYIALIGGFFLLMFDSNSDNNLIATGLFVVYVFILSLRGAIRERAEGNKKRALLYFGMSGSLAIAIIALAVNYVTITS</sequence>
<reference evidence="2" key="1">
    <citation type="submission" date="2015-06" db="EMBL/GenBank/DDBJ databases">
        <authorList>
            <person name="Liu B."/>
            <person name="Wang J."/>
            <person name="Zhu Y."/>
            <person name="Liu G."/>
            <person name="Chen Q."/>
            <person name="Zheng C."/>
            <person name="Che J."/>
            <person name="Ge C."/>
            <person name="Shi H."/>
            <person name="Pan Z."/>
            <person name="Liu X."/>
        </authorList>
    </citation>
    <scope>NUCLEOTIDE SEQUENCE [LARGE SCALE GENOMIC DNA]</scope>
    <source>
        <strain evidence="2">DSM 16346</strain>
    </source>
</reference>
<evidence type="ECO:0000256" key="1">
    <source>
        <dbReference type="SAM" id="Phobius"/>
    </source>
</evidence>
<dbReference type="AlphaFoldDB" id="A0A0J6FR39"/>